<dbReference type="Proteomes" id="UP000327044">
    <property type="component" value="Unassembled WGS sequence"/>
</dbReference>
<comment type="subcellular location">
    <subcellularLocation>
        <location evidence="2">Nucleus</location>
    </subcellularLocation>
</comment>
<dbReference type="InterPro" id="IPR027806">
    <property type="entry name" value="HARBI1_dom"/>
</dbReference>
<organism evidence="9 10">
    <name type="scientific">Photinus pyralis</name>
    <name type="common">Common eastern firefly</name>
    <name type="synonym">Lampyris pyralis</name>
    <dbReference type="NCBI Taxonomy" id="7054"/>
    <lineage>
        <taxon>Eukaryota</taxon>
        <taxon>Metazoa</taxon>
        <taxon>Ecdysozoa</taxon>
        <taxon>Arthropoda</taxon>
        <taxon>Hexapoda</taxon>
        <taxon>Insecta</taxon>
        <taxon>Pterygota</taxon>
        <taxon>Neoptera</taxon>
        <taxon>Endopterygota</taxon>
        <taxon>Coleoptera</taxon>
        <taxon>Polyphaga</taxon>
        <taxon>Elateriformia</taxon>
        <taxon>Elateroidea</taxon>
        <taxon>Lampyridae</taxon>
        <taxon>Lampyrinae</taxon>
        <taxon>Photinus</taxon>
    </lineage>
</organism>
<proteinExistence type="inferred from homology"/>
<dbReference type="PANTHER" id="PTHR22930">
    <property type="match status" value="1"/>
</dbReference>
<evidence type="ECO:0000259" key="8">
    <source>
        <dbReference type="Pfam" id="PF13359"/>
    </source>
</evidence>
<evidence type="ECO:0000256" key="1">
    <source>
        <dbReference type="ARBA" id="ARBA00001968"/>
    </source>
</evidence>
<evidence type="ECO:0000256" key="4">
    <source>
        <dbReference type="ARBA" id="ARBA00022722"/>
    </source>
</evidence>
<feature type="domain" description="DDE Tnp4" evidence="8">
    <location>
        <begin position="7"/>
        <end position="86"/>
    </location>
</feature>
<reference evidence="9 10" key="1">
    <citation type="journal article" date="2018" name="Elife">
        <title>Firefly genomes illuminate parallel origins of bioluminescence in beetles.</title>
        <authorList>
            <person name="Fallon T.R."/>
            <person name="Lower S.E."/>
            <person name="Chang C.H."/>
            <person name="Bessho-Uehara M."/>
            <person name="Martin G.J."/>
            <person name="Bewick A.J."/>
            <person name="Behringer M."/>
            <person name="Debat H.J."/>
            <person name="Wong I."/>
            <person name="Day J.C."/>
            <person name="Suvorov A."/>
            <person name="Silva C.J."/>
            <person name="Stanger-Hall K.F."/>
            <person name="Hall D.W."/>
            <person name="Schmitz R.J."/>
            <person name="Nelson D.R."/>
            <person name="Lewis S.M."/>
            <person name="Shigenobu S."/>
            <person name="Bybee S.M."/>
            <person name="Larracuente A.M."/>
            <person name="Oba Y."/>
            <person name="Weng J.K."/>
        </authorList>
    </citation>
    <scope>NUCLEOTIDE SEQUENCE [LARGE SCALE GENOMIC DNA]</scope>
    <source>
        <strain evidence="9">1611_PpyrPB1</strain>
        <tissue evidence="9">Whole body</tissue>
    </source>
</reference>
<dbReference type="GO" id="GO:0005634">
    <property type="term" value="C:nucleus"/>
    <property type="evidence" value="ECO:0007669"/>
    <property type="project" value="UniProtKB-SubCell"/>
</dbReference>
<gene>
    <name evidence="9" type="ORF">PPYR_01832</name>
</gene>
<dbReference type="InParanoid" id="A0A5N4B5I1"/>
<evidence type="ECO:0000256" key="3">
    <source>
        <dbReference type="ARBA" id="ARBA00006958"/>
    </source>
</evidence>
<dbReference type="Pfam" id="PF13359">
    <property type="entry name" value="DDE_Tnp_4"/>
    <property type="match status" value="1"/>
</dbReference>
<evidence type="ECO:0000313" key="9">
    <source>
        <dbReference type="EMBL" id="KAB0804862.1"/>
    </source>
</evidence>
<dbReference type="EMBL" id="VVIM01000001">
    <property type="protein sequence ID" value="KAB0804862.1"/>
    <property type="molecule type" value="Genomic_DNA"/>
</dbReference>
<evidence type="ECO:0000256" key="7">
    <source>
        <dbReference type="ARBA" id="ARBA00023242"/>
    </source>
</evidence>
<evidence type="ECO:0000256" key="6">
    <source>
        <dbReference type="ARBA" id="ARBA00022801"/>
    </source>
</evidence>
<protein>
    <recommendedName>
        <fullName evidence="8">DDE Tnp4 domain-containing protein</fullName>
    </recommendedName>
</protein>
<keyword evidence="6" id="KW-0378">Hydrolase</keyword>
<comment type="similarity">
    <text evidence="3">Belongs to the HARBI1 family.</text>
</comment>
<dbReference type="GO" id="GO:0016787">
    <property type="term" value="F:hydrolase activity"/>
    <property type="evidence" value="ECO:0007669"/>
    <property type="project" value="UniProtKB-KW"/>
</dbReference>
<dbReference type="AlphaFoldDB" id="A0A5N4B5I1"/>
<evidence type="ECO:0000256" key="5">
    <source>
        <dbReference type="ARBA" id="ARBA00022723"/>
    </source>
</evidence>
<keyword evidence="5" id="KW-0479">Metal-binding</keyword>
<dbReference type="InterPro" id="IPR045249">
    <property type="entry name" value="HARBI1-like"/>
</dbReference>
<name>A0A5N4B5I1_PHOPY</name>
<dbReference type="PANTHER" id="PTHR22930:SF289">
    <property type="entry name" value="DDE TNP4 DOMAIN-CONTAINING PROTEIN-RELATED"/>
    <property type="match status" value="1"/>
</dbReference>
<dbReference type="GO" id="GO:0004518">
    <property type="term" value="F:nuclease activity"/>
    <property type="evidence" value="ECO:0007669"/>
    <property type="project" value="UniProtKB-KW"/>
</dbReference>
<sequence length="253" mass="29172">MENGNFPNCLLLGDSGHLLRRYFLTPLENTRTRTEQYYNESHIRTRNVVERLFGNWKRRFPVLAYGLRLKLQTVLTVIVATAVLQNIARRMDGDNIPEFPEDMKLQELEELIENGQDQHGPVENDEILDIRNDLINNYFANLFMQVQNGFPGIIGAIDCTHIGISSPPVDDLNYPAIVFLNRKGYYSLNVQISMFVIQGLYMIRQFGQLAKLEHMHLNGNTNSWLIGDSGYPLEPWLMTYKLSTFNCSRGKLQ</sequence>
<evidence type="ECO:0000313" key="10">
    <source>
        <dbReference type="Proteomes" id="UP000327044"/>
    </source>
</evidence>
<keyword evidence="4" id="KW-0540">Nuclease</keyword>
<keyword evidence="7" id="KW-0539">Nucleus</keyword>
<evidence type="ECO:0000256" key="2">
    <source>
        <dbReference type="ARBA" id="ARBA00004123"/>
    </source>
</evidence>
<dbReference type="GO" id="GO:0046872">
    <property type="term" value="F:metal ion binding"/>
    <property type="evidence" value="ECO:0007669"/>
    <property type="project" value="UniProtKB-KW"/>
</dbReference>
<accession>A0A5N4B5I1</accession>
<keyword evidence="10" id="KW-1185">Reference proteome</keyword>
<comment type="cofactor">
    <cofactor evidence="1">
        <name>a divalent metal cation</name>
        <dbReference type="ChEBI" id="CHEBI:60240"/>
    </cofactor>
</comment>
<comment type="caution">
    <text evidence="9">The sequence shown here is derived from an EMBL/GenBank/DDBJ whole genome shotgun (WGS) entry which is preliminary data.</text>
</comment>